<name>A0ABQ6AT58_9BRAD</name>
<reference evidence="3" key="1">
    <citation type="journal article" date="2019" name="Int. J. Syst. Evol. Microbiol.">
        <title>The Global Catalogue of Microorganisms (GCM) 10K type strain sequencing project: providing services to taxonomists for standard genome sequencing and annotation.</title>
        <authorList>
            <consortium name="The Broad Institute Genomics Platform"/>
            <consortium name="The Broad Institute Genome Sequencing Center for Infectious Disease"/>
            <person name="Wu L."/>
            <person name="Ma J."/>
        </authorList>
    </citation>
    <scope>NUCLEOTIDE SEQUENCE [LARGE SCALE GENOMIC DNA]</scope>
    <source>
        <strain evidence="3">NBRC 102520</strain>
    </source>
</reference>
<accession>A0ABQ6AT58</accession>
<evidence type="ECO:0000313" key="3">
    <source>
        <dbReference type="Proteomes" id="UP001156905"/>
    </source>
</evidence>
<keyword evidence="3" id="KW-1185">Reference proteome</keyword>
<proteinExistence type="predicted"/>
<comment type="caution">
    <text evidence="2">The sequence shown here is derived from an EMBL/GenBank/DDBJ whole genome shotgun (WGS) entry which is preliminary data.</text>
</comment>
<dbReference type="EMBL" id="BSOW01000004">
    <property type="protein sequence ID" value="GLR84615.1"/>
    <property type="molecule type" value="Genomic_DNA"/>
</dbReference>
<protein>
    <submittedName>
        <fullName evidence="2">Uncharacterized protein</fullName>
    </submittedName>
</protein>
<feature type="compositionally biased region" description="Gly residues" evidence="1">
    <location>
        <begin position="14"/>
        <end position="23"/>
    </location>
</feature>
<gene>
    <name evidence="2" type="ORF">GCM10007857_13250</name>
</gene>
<feature type="compositionally biased region" description="Polar residues" evidence="1">
    <location>
        <begin position="1"/>
        <end position="13"/>
    </location>
</feature>
<evidence type="ECO:0000313" key="2">
    <source>
        <dbReference type="EMBL" id="GLR84615.1"/>
    </source>
</evidence>
<organism evidence="2 3">
    <name type="scientific">Bradyrhizobium iriomotense</name>
    <dbReference type="NCBI Taxonomy" id="441950"/>
    <lineage>
        <taxon>Bacteria</taxon>
        <taxon>Pseudomonadati</taxon>
        <taxon>Pseudomonadota</taxon>
        <taxon>Alphaproteobacteria</taxon>
        <taxon>Hyphomicrobiales</taxon>
        <taxon>Nitrobacteraceae</taxon>
        <taxon>Bradyrhizobium</taxon>
    </lineage>
</organism>
<feature type="region of interest" description="Disordered" evidence="1">
    <location>
        <begin position="1"/>
        <end position="70"/>
    </location>
</feature>
<dbReference type="Proteomes" id="UP001156905">
    <property type="component" value="Unassembled WGS sequence"/>
</dbReference>
<sequence>MPTIVPTNASRSSTGGGLGGIGGAFDAATETTGGGGRRREAEKIGRSPVVDSAASGMAQSGLPLISSRLM</sequence>
<evidence type="ECO:0000256" key="1">
    <source>
        <dbReference type="SAM" id="MobiDB-lite"/>
    </source>
</evidence>